<reference evidence="2 3" key="1">
    <citation type="submission" date="2019-02" db="EMBL/GenBank/DDBJ databases">
        <title>Halonotius sp. a new haloqrchaeon isolated from saline water.</title>
        <authorList>
            <person name="Duran-Viseras A."/>
            <person name="Sanchez-Porro C."/>
            <person name="Ventosa A."/>
        </authorList>
    </citation>
    <scope>NUCLEOTIDE SEQUENCE [LARGE SCALE GENOMIC DNA]</scope>
    <source>
        <strain evidence="2 3">F9-27</strain>
    </source>
</reference>
<gene>
    <name evidence="2" type="ORF">EWF95_06340</name>
</gene>
<evidence type="ECO:0000256" key="1">
    <source>
        <dbReference type="SAM" id="MobiDB-lite"/>
    </source>
</evidence>
<name>A0A544QMH3_9EURY</name>
<comment type="caution">
    <text evidence="2">The sequence shown here is derived from an EMBL/GenBank/DDBJ whole genome shotgun (WGS) entry which is preliminary data.</text>
</comment>
<accession>A0A544QMH3</accession>
<feature type="compositionally biased region" description="Acidic residues" evidence="1">
    <location>
        <begin position="76"/>
        <end position="87"/>
    </location>
</feature>
<dbReference type="AlphaFoldDB" id="A0A544QMH3"/>
<dbReference type="Proteomes" id="UP000315385">
    <property type="component" value="Unassembled WGS sequence"/>
</dbReference>
<dbReference type="RefSeq" id="WP_142443235.1">
    <property type="nucleotide sequence ID" value="NZ_SESI01000002.1"/>
</dbReference>
<evidence type="ECO:0000313" key="2">
    <source>
        <dbReference type="EMBL" id="TQQ80111.1"/>
    </source>
</evidence>
<feature type="region of interest" description="Disordered" evidence="1">
    <location>
        <begin position="66"/>
        <end position="87"/>
    </location>
</feature>
<evidence type="ECO:0000313" key="3">
    <source>
        <dbReference type="Proteomes" id="UP000315385"/>
    </source>
</evidence>
<organism evidence="2 3">
    <name type="scientific">Halonotius roseus</name>
    <dbReference type="NCBI Taxonomy" id="2511997"/>
    <lineage>
        <taxon>Archaea</taxon>
        <taxon>Methanobacteriati</taxon>
        <taxon>Methanobacteriota</taxon>
        <taxon>Stenosarchaea group</taxon>
        <taxon>Halobacteria</taxon>
        <taxon>Halobacteriales</taxon>
        <taxon>Haloferacaceae</taxon>
        <taxon>Halonotius</taxon>
    </lineage>
</organism>
<keyword evidence="3" id="KW-1185">Reference proteome</keyword>
<protein>
    <submittedName>
        <fullName evidence="2">Uncharacterized protein</fullName>
    </submittedName>
</protein>
<sequence length="87" mass="9577">MSLTDHFGRTPAAFQAVANLFGLLGASEDPVAFVRHARDGDIEAAFDTIDRPNEELHREVTAMREFSLEAGTDAPEPTDEERELMSS</sequence>
<dbReference type="EMBL" id="SESI01000002">
    <property type="protein sequence ID" value="TQQ80111.1"/>
    <property type="molecule type" value="Genomic_DNA"/>
</dbReference>
<proteinExistence type="predicted"/>